<dbReference type="EMBL" id="FNZM01000021">
    <property type="protein sequence ID" value="SEK11951.1"/>
    <property type="molecule type" value="Genomic_DNA"/>
</dbReference>
<evidence type="ECO:0000256" key="1">
    <source>
        <dbReference type="SAM" id="SignalP"/>
    </source>
</evidence>
<evidence type="ECO:0000313" key="3">
    <source>
        <dbReference type="EMBL" id="SEK11951.1"/>
    </source>
</evidence>
<evidence type="ECO:0000313" key="4">
    <source>
        <dbReference type="Proteomes" id="UP000183529"/>
    </source>
</evidence>
<dbReference type="AlphaFoldDB" id="A0A1A5XH42"/>
<reference evidence="3 4" key="1">
    <citation type="submission" date="2016-10" db="EMBL/GenBank/DDBJ databases">
        <authorList>
            <person name="Varghese N."/>
            <person name="Submissions S."/>
        </authorList>
    </citation>
    <scope>NUCLEOTIDE SEQUENCE [LARGE SCALE GENOMIC DNA]</scope>
    <source>
        <strain evidence="3 4">LMG 22274</strain>
    </source>
</reference>
<dbReference type="RefSeq" id="WP_065059210.1">
    <property type="nucleotide sequence ID" value="NZ_CADFGN010000016.1"/>
</dbReference>
<comment type="caution">
    <text evidence="3">The sequence shown here is derived from an EMBL/GenBank/DDBJ whole genome shotgun (WGS) entry which is preliminary data.</text>
</comment>
<protein>
    <submittedName>
        <fullName evidence="3">Hyperosmotically inducible protein</fullName>
    </submittedName>
</protein>
<dbReference type="Proteomes" id="UP000183529">
    <property type="component" value="Unassembled WGS sequence"/>
</dbReference>
<dbReference type="InterPro" id="IPR051686">
    <property type="entry name" value="Lipoprotein_DolP"/>
</dbReference>
<dbReference type="OrthoDB" id="9113770at2"/>
<feature type="domain" description="BON" evidence="2">
    <location>
        <begin position="48"/>
        <end position="118"/>
    </location>
</feature>
<evidence type="ECO:0000259" key="2">
    <source>
        <dbReference type="PROSITE" id="PS50914"/>
    </source>
</evidence>
<organism evidence="3 4">
    <name type="scientific">Paraburkholderia tropica</name>
    <dbReference type="NCBI Taxonomy" id="92647"/>
    <lineage>
        <taxon>Bacteria</taxon>
        <taxon>Pseudomonadati</taxon>
        <taxon>Pseudomonadota</taxon>
        <taxon>Betaproteobacteria</taxon>
        <taxon>Burkholderiales</taxon>
        <taxon>Burkholderiaceae</taxon>
        <taxon>Paraburkholderia</taxon>
    </lineage>
</organism>
<dbReference type="PANTHER" id="PTHR34606">
    <property type="entry name" value="BON DOMAIN-CONTAINING PROTEIN"/>
    <property type="match status" value="1"/>
</dbReference>
<dbReference type="GeneID" id="61308071"/>
<keyword evidence="1" id="KW-0732">Signal</keyword>
<dbReference type="Gene3D" id="3.30.1340.30">
    <property type="match status" value="1"/>
</dbReference>
<sequence length="126" mass="13082">MKQRIFLRLAAATLCVAASLSAHAQGDNASQTGAASMHPATSATSKAADRALANDVRHALRAARKQGLKATFIRVRAHDGDVTLTGVVADQKQIDFATSIAQGVSGVRSVTTKITIRDGEGIKGSQ</sequence>
<gene>
    <name evidence="3" type="ORF">SAMN05216550_12147</name>
</gene>
<dbReference type="PANTHER" id="PTHR34606:SF15">
    <property type="entry name" value="BON DOMAIN-CONTAINING PROTEIN"/>
    <property type="match status" value="1"/>
</dbReference>
<dbReference type="Pfam" id="PF04972">
    <property type="entry name" value="BON"/>
    <property type="match status" value="1"/>
</dbReference>
<feature type="signal peptide" evidence="1">
    <location>
        <begin position="1"/>
        <end position="24"/>
    </location>
</feature>
<name>A0A1A5XH42_9BURK</name>
<proteinExistence type="predicted"/>
<feature type="chain" id="PRO_5015053658" evidence="1">
    <location>
        <begin position="25"/>
        <end position="126"/>
    </location>
</feature>
<accession>A0A1A5XH42</accession>
<dbReference type="PROSITE" id="PS50914">
    <property type="entry name" value="BON"/>
    <property type="match status" value="1"/>
</dbReference>
<dbReference type="InterPro" id="IPR007055">
    <property type="entry name" value="BON_dom"/>
</dbReference>